<accession>A0ACC2Q650</accession>
<evidence type="ECO:0000313" key="2">
    <source>
        <dbReference type="Proteomes" id="UP001231649"/>
    </source>
</evidence>
<dbReference type="Proteomes" id="UP001231649">
    <property type="component" value="Chromosome 29"/>
</dbReference>
<reference evidence="1" key="1">
    <citation type="submission" date="2023-03" db="EMBL/GenBank/DDBJ databases">
        <title>Chromosome-level genomes of two armyworms, Mythimna separata and Mythimna loreyi, provide insights into the biosynthesis and reception of sex pheromones.</title>
        <authorList>
            <person name="Zhao H."/>
        </authorList>
    </citation>
    <scope>NUCLEOTIDE SEQUENCE</scope>
    <source>
        <strain evidence="1">BeijingLab</strain>
    </source>
</reference>
<sequence>MSSPQFCRFCALSKPASELRDLTSHIAHFEDVKRILDLLGITIVNLGKPLLPKSICAACYLNLKNCCNVFERIKDSQQVLSDLFPEDEGTSENATPPLDPPISEIDRPSTENDKMHGLDDSLKETVKTLLDFPFLGALRQHNVRTTLQQPQQLVVAQEPQNPLLAEQPQIPEMAEQAQTSGLAHQPQKAEMEQELQKPRLAQEPQKPRLAQEPQKPVQAQEPQKSKQAQEPQISGSAQESKKPGNAQEPQKQELAQVPQMPIWVQPPQKPILAKSTQMPGLVQELQKPVLALSQQLQKPVLAQQSQQTQKLGMGQEPKIARWAQQLQKPGMAQQSQNTGLYLQSQYTKQPQQLHKPAGMVQQPLKTGMILRSQNVGLIPQSQYAAMALKSQNLGTPLQPIQARSPQQSEHNFPKNRIATWSSYPNKCDQCGVSCNTILGLKGHRQSAHGVFHGFQCADCLIMVPTFHMFVEHVREHRPELIDYCPICNIKTTDENHMNSHPELLSDQMQSAVPNIDDGAKSKKTEVRDLSRFFGGTKGRREVNSWLEYPWVCAFCSMEFEDQAVLRIHLKNIHS</sequence>
<keyword evidence="2" id="KW-1185">Reference proteome</keyword>
<proteinExistence type="predicted"/>
<gene>
    <name evidence="1" type="ORF">PYW08_011431</name>
</gene>
<evidence type="ECO:0000313" key="1">
    <source>
        <dbReference type="EMBL" id="KAJ8707297.1"/>
    </source>
</evidence>
<comment type="caution">
    <text evidence="1">The sequence shown here is derived from an EMBL/GenBank/DDBJ whole genome shotgun (WGS) entry which is preliminary data.</text>
</comment>
<protein>
    <submittedName>
        <fullName evidence="1">Uncharacterized protein</fullName>
    </submittedName>
</protein>
<organism evidence="1 2">
    <name type="scientific">Mythimna loreyi</name>
    <dbReference type="NCBI Taxonomy" id="667449"/>
    <lineage>
        <taxon>Eukaryota</taxon>
        <taxon>Metazoa</taxon>
        <taxon>Ecdysozoa</taxon>
        <taxon>Arthropoda</taxon>
        <taxon>Hexapoda</taxon>
        <taxon>Insecta</taxon>
        <taxon>Pterygota</taxon>
        <taxon>Neoptera</taxon>
        <taxon>Endopterygota</taxon>
        <taxon>Lepidoptera</taxon>
        <taxon>Glossata</taxon>
        <taxon>Ditrysia</taxon>
        <taxon>Noctuoidea</taxon>
        <taxon>Noctuidae</taxon>
        <taxon>Noctuinae</taxon>
        <taxon>Hadenini</taxon>
        <taxon>Mythimna</taxon>
    </lineage>
</organism>
<name>A0ACC2Q650_9NEOP</name>
<dbReference type="EMBL" id="CM056805">
    <property type="protein sequence ID" value="KAJ8707297.1"/>
    <property type="molecule type" value="Genomic_DNA"/>
</dbReference>